<sequence length="1106" mass="120427">MSLGKLNINLSLETAEFQQGLDKSSHQTRKFIKLFETDLDRAKNSAKQFSERTAKYLNNIERAAISINKTTSRHFLASISSFAASYLSSAASKTLQYADSYTELQNRMRLVTESTVQMVAVTESVFDIALKTNQSLNATSEVYQRFAKNAKQLGLSQAEVASLTETVSKAVAMSGASAASAEAALMQFGQAMASGELRGDELNSVMEQTPGLADAIAKGLGITTAELKAMGKAGELAIPKVIEALKKAKDSVDSDFEKRVITVSQAFTNLETNMVKTIGELDKANGITSVFAEGINFAANNLEMLIKLTGVLVAAGGVAYIGRYANGMLLSAYNTAKNTKEHYSSVKATYDSIRAKRLEMQTTQAVLAEQYKVAQSERTQFALREQMKVQSQQIIALAKQEAQAKRELSVANGLASKASGILKGALGLLGGPTGAAMLAGSALFYFSMQAKEAQQKALDTASANERLKESYEGLSASALSSTIAKQMEELENYKKQIISLEAEISEIQTTHWQFGLELSEKSKKDIELLKDKLQQIKENQDIDFSVLKKQITQLGIVFMQNGKSTEDFARKLKLLGVDSKLIDEVLAELPAKLNDTRQETQRAAQAVLDLKKAQEELTKKSDDLRTKLEVLELKNKGHAKASFVLAGLYEVLGVKGAEYSKVLNAIANGDVAAAESAAKAINLSAEQLKTMLSMGSDIGKLFETDQQTQSIEKELKVKTKSSGPDYKKQYTDQLTDMQNRIAQLRADTEDIKLFGEPSQYQEFNKLQQDITANAEKYAAYGVEGVAKLKEMAHQIDSETQKKAIAQFGINNNKQLDAMEFELSLLGKTRKEQDLIQYNHQLDLEAARLKIGMSKENAAQLDVEIIKLKERRAEIERQKELAQSNPLLGLQDGLNQFGDAANNVMGNVSQITQNALGGMSDALTDFVLTGKANFNDLAQSIIKDISAMIMKMMVFKALESAFGGTSFGKLLGFSQGGLVGFDNGGFTGLGGKYTPAGIVHKGEYVITKEATSRLGIDYLDFLNYGTRRGFANGGGVAVPKVPMVKSKTQNANVSIKVINNGEPVDAKVTQKQQGDQLQVTVELMRKIAKQEANNMLQTNFRAGGAFA</sequence>
<feature type="domain" description="Tape measure protein N-terminal" evidence="3">
    <location>
        <begin position="94"/>
        <end position="283"/>
    </location>
</feature>
<evidence type="ECO:0000313" key="4">
    <source>
        <dbReference type="EMBL" id="KGQ31893.1"/>
    </source>
</evidence>
<dbReference type="AlphaFoldDB" id="A0A0A2XI92"/>
<evidence type="ECO:0000313" key="5">
    <source>
        <dbReference type="Proteomes" id="UP000030418"/>
    </source>
</evidence>
<evidence type="ECO:0000259" key="2">
    <source>
        <dbReference type="Pfam" id="PF09718"/>
    </source>
</evidence>
<evidence type="ECO:0000259" key="3">
    <source>
        <dbReference type="Pfam" id="PF20155"/>
    </source>
</evidence>
<dbReference type="Pfam" id="PF20155">
    <property type="entry name" value="TMP_3"/>
    <property type="match status" value="1"/>
</dbReference>
<gene>
    <name evidence="4" type="ORF">P375_06660</name>
</gene>
<dbReference type="InterPro" id="IPR006431">
    <property type="entry name" value="Phage_tape_meas_C"/>
</dbReference>
<feature type="coiled-coil region" evidence="1">
    <location>
        <begin position="603"/>
        <end position="634"/>
    </location>
</feature>
<feature type="domain" description="Bacteriophage tail tape measure C-terminal" evidence="2">
    <location>
        <begin position="887"/>
        <end position="957"/>
    </location>
</feature>
<organism evidence="4 5">
    <name type="scientific">Gallibacterium genomosp. 2</name>
    <dbReference type="NCBI Taxonomy" id="155517"/>
    <lineage>
        <taxon>Bacteria</taxon>
        <taxon>Pseudomonadati</taxon>
        <taxon>Pseudomonadota</taxon>
        <taxon>Gammaproteobacteria</taxon>
        <taxon>Pasteurellales</taxon>
        <taxon>Pasteurellaceae</taxon>
        <taxon>Gallibacterium</taxon>
    </lineage>
</organism>
<dbReference type="NCBIfam" id="TIGR01541">
    <property type="entry name" value="tape_meas_lam_C"/>
    <property type="match status" value="1"/>
</dbReference>
<dbReference type="InterPro" id="IPR013491">
    <property type="entry name" value="Tape_meas_N"/>
</dbReference>
<dbReference type="Pfam" id="PF09718">
    <property type="entry name" value="Tape_meas_lam_C"/>
    <property type="match status" value="1"/>
</dbReference>
<proteinExistence type="predicted"/>
<comment type="caution">
    <text evidence="4">The sequence shown here is derived from an EMBL/GenBank/DDBJ whole genome shotgun (WGS) entry which is preliminary data.</text>
</comment>
<dbReference type="EMBL" id="JPXY01000028">
    <property type="protein sequence ID" value="KGQ31893.1"/>
    <property type="molecule type" value="Genomic_DNA"/>
</dbReference>
<evidence type="ECO:0000256" key="1">
    <source>
        <dbReference type="SAM" id="Coils"/>
    </source>
</evidence>
<accession>A0A0A2XI92</accession>
<dbReference type="RefSeq" id="WP_052121810.1">
    <property type="nucleotide sequence ID" value="NZ_JPXY01000028.1"/>
</dbReference>
<name>A0A0A2XI92_9PAST</name>
<reference evidence="4 5" key="1">
    <citation type="submission" date="2014-08" db="EMBL/GenBank/DDBJ databases">
        <title>Chaperone-usher fimbriae in a diverse selection of Gallibacterium genomes.</title>
        <authorList>
            <person name="Kudirkiene E."/>
            <person name="Bager R.J."/>
            <person name="Johnson T.J."/>
            <person name="Bojesen A.M."/>
        </authorList>
    </citation>
    <scope>NUCLEOTIDE SEQUENCE [LARGE SCALE GENOMIC DNA]</scope>
    <source>
        <strain evidence="4 5">CCM5976</strain>
    </source>
</reference>
<dbReference type="Proteomes" id="UP000030418">
    <property type="component" value="Unassembled WGS sequence"/>
</dbReference>
<keyword evidence="5" id="KW-1185">Reference proteome</keyword>
<feature type="coiled-coil region" evidence="1">
    <location>
        <begin position="476"/>
        <end position="539"/>
    </location>
</feature>
<protein>
    <submittedName>
        <fullName evidence="4">Uncharacterized protein</fullName>
    </submittedName>
</protein>
<keyword evidence="1" id="KW-0175">Coiled coil</keyword>
<feature type="coiled-coil region" evidence="1">
    <location>
        <begin position="857"/>
        <end position="884"/>
    </location>
</feature>
<dbReference type="NCBIfam" id="TIGR02675">
    <property type="entry name" value="tape_meas_nterm"/>
    <property type="match status" value="1"/>
</dbReference>